<name>A0A6A6GXQ9_VIRVR</name>
<feature type="region of interest" description="Disordered" evidence="19">
    <location>
        <begin position="635"/>
        <end position="783"/>
    </location>
</feature>
<evidence type="ECO:0000256" key="12">
    <source>
        <dbReference type="ARBA" id="ARBA00044515"/>
    </source>
</evidence>
<dbReference type="InterPro" id="IPR001214">
    <property type="entry name" value="SET_dom"/>
</dbReference>
<feature type="compositionally biased region" description="Polar residues" evidence="19">
    <location>
        <begin position="41"/>
        <end position="51"/>
    </location>
</feature>
<dbReference type="Pfam" id="PF11767">
    <property type="entry name" value="SET_assoc"/>
    <property type="match status" value="1"/>
</dbReference>
<evidence type="ECO:0000256" key="13">
    <source>
        <dbReference type="ARBA" id="ARBA00047571"/>
    </source>
</evidence>
<evidence type="ECO:0000256" key="19">
    <source>
        <dbReference type="SAM" id="MobiDB-lite"/>
    </source>
</evidence>
<proteinExistence type="predicted"/>
<feature type="region of interest" description="Disordered" evidence="19">
    <location>
        <begin position="20"/>
        <end position="96"/>
    </location>
</feature>
<dbReference type="PIRSF" id="PIRSF037104">
    <property type="entry name" value="Histone_H3-K4_mtfrase_Set1_fun"/>
    <property type="match status" value="1"/>
</dbReference>
<evidence type="ECO:0000256" key="15">
    <source>
        <dbReference type="ARBA" id="ARBA00049129"/>
    </source>
</evidence>
<dbReference type="Gene3D" id="3.30.70.330">
    <property type="match status" value="1"/>
</dbReference>
<evidence type="ECO:0000256" key="3">
    <source>
        <dbReference type="ARBA" id="ARBA00012182"/>
    </source>
</evidence>
<dbReference type="Gene3D" id="2.170.270.10">
    <property type="entry name" value="SET domain"/>
    <property type="match status" value="1"/>
</dbReference>
<dbReference type="GO" id="GO:0048188">
    <property type="term" value="C:Set1C/COMPASS complex"/>
    <property type="evidence" value="ECO:0007669"/>
    <property type="project" value="InterPro"/>
</dbReference>
<dbReference type="EC" id="2.1.1.354" evidence="3 16"/>
<evidence type="ECO:0000256" key="4">
    <source>
        <dbReference type="ARBA" id="ARBA00015839"/>
    </source>
</evidence>
<dbReference type="EMBL" id="ML991839">
    <property type="protein sequence ID" value="KAF2230586.1"/>
    <property type="molecule type" value="Genomic_DNA"/>
</dbReference>
<evidence type="ECO:0000313" key="23">
    <source>
        <dbReference type="EMBL" id="KAF2230586.1"/>
    </source>
</evidence>
<feature type="compositionally biased region" description="Basic and acidic residues" evidence="19">
    <location>
        <begin position="74"/>
        <end position="85"/>
    </location>
</feature>
<evidence type="ECO:0000256" key="2">
    <source>
        <dbReference type="ARBA" id="ARBA00004286"/>
    </source>
</evidence>
<evidence type="ECO:0000256" key="14">
    <source>
        <dbReference type="ARBA" id="ARBA00047583"/>
    </source>
</evidence>
<comment type="catalytic activity">
    <reaction evidence="13 16">
        <text>L-lysyl(4)-[histone H3] + 3 S-adenosyl-L-methionine = N(6),N(6),N(6)-trimethyl-L-lysyl(4)-[histone H3] + 3 S-adenosyl-L-homocysteine + 3 H(+)</text>
        <dbReference type="Rhea" id="RHEA:60260"/>
        <dbReference type="Rhea" id="RHEA-COMP:15537"/>
        <dbReference type="Rhea" id="RHEA-COMP:15547"/>
        <dbReference type="ChEBI" id="CHEBI:15378"/>
        <dbReference type="ChEBI" id="CHEBI:29969"/>
        <dbReference type="ChEBI" id="CHEBI:57856"/>
        <dbReference type="ChEBI" id="CHEBI:59789"/>
        <dbReference type="ChEBI" id="CHEBI:61961"/>
        <dbReference type="EC" id="2.1.1.354"/>
    </reaction>
</comment>
<keyword evidence="10 16" id="KW-0539">Nucleus</keyword>
<comment type="function">
    <text evidence="11">Catalytic component of the COMPASS (Set1C) complex that specifically mono-, di- and trimethylates histone H3 to form H3K4me1/2/3. Binds RNAs which might negatively affect its histone methyltransferase activity. COMPASS recognizes ubiquitinated H2B on one face of the nucleosome which stimulates the methylation of H3 on the opposing face.</text>
</comment>
<organism evidence="23 24">
    <name type="scientific">Viridothelium virens</name>
    <name type="common">Speckled blister lichen</name>
    <name type="synonym">Trypethelium virens</name>
    <dbReference type="NCBI Taxonomy" id="1048519"/>
    <lineage>
        <taxon>Eukaryota</taxon>
        <taxon>Fungi</taxon>
        <taxon>Dikarya</taxon>
        <taxon>Ascomycota</taxon>
        <taxon>Pezizomycotina</taxon>
        <taxon>Dothideomycetes</taxon>
        <taxon>Dothideomycetes incertae sedis</taxon>
        <taxon>Trypetheliales</taxon>
        <taxon>Trypetheliaceae</taxon>
        <taxon>Viridothelium</taxon>
    </lineage>
</organism>
<dbReference type="InterPro" id="IPR017111">
    <property type="entry name" value="Set1_fungi"/>
</dbReference>
<feature type="compositionally biased region" description="Basic and acidic residues" evidence="19">
    <location>
        <begin position="366"/>
        <end position="393"/>
    </location>
</feature>
<reference evidence="23" key="1">
    <citation type="journal article" date="2020" name="Stud. Mycol.">
        <title>101 Dothideomycetes genomes: a test case for predicting lifestyles and emergence of pathogens.</title>
        <authorList>
            <person name="Haridas S."/>
            <person name="Albert R."/>
            <person name="Binder M."/>
            <person name="Bloem J."/>
            <person name="Labutti K."/>
            <person name="Salamov A."/>
            <person name="Andreopoulos B."/>
            <person name="Baker S."/>
            <person name="Barry K."/>
            <person name="Bills G."/>
            <person name="Bluhm B."/>
            <person name="Cannon C."/>
            <person name="Castanera R."/>
            <person name="Culley D."/>
            <person name="Daum C."/>
            <person name="Ezra D."/>
            <person name="Gonzalez J."/>
            <person name="Henrissat B."/>
            <person name="Kuo A."/>
            <person name="Liang C."/>
            <person name="Lipzen A."/>
            <person name="Lutzoni F."/>
            <person name="Magnuson J."/>
            <person name="Mondo S."/>
            <person name="Nolan M."/>
            <person name="Ohm R."/>
            <person name="Pangilinan J."/>
            <person name="Park H.-J."/>
            <person name="Ramirez L."/>
            <person name="Alfaro M."/>
            <person name="Sun H."/>
            <person name="Tritt A."/>
            <person name="Yoshinaga Y."/>
            <person name="Zwiers L.-H."/>
            <person name="Turgeon B."/>
            <person name="Goodwin S."/>
            <person name="Spatafora J."/>
            <person name="Crous P."/>
            <person name="Grigoriev I."/>
        </authorList>
    </citation>
    <scope>NUCLEOTIDE SEQUENCE</scope>
    <source>
        <strain evidence="23">Tuck. ex Michener</strain>
    </source>
</reference>
<keyword evidence="6 16" id="KW-0489">Methyltransferase</keyword>
<evidence type="ECO:0000256" key="6">
    <source>
        <dbReference type="ARBA" id="ARBA00022603"/>
    </source>
</evidence>
<keyword evidence="9 16" id="KW-0156">Chromatin regulator</keyword>
<comment type="catalytic activity">
    <reaction evidence="14">
        <text>N(6)-methyl-L-lysyl(4)-[histone H3] + S-adenosyl-L-methionine = N(6),N(6)-dimethyl-L-lysyl(4)-[histone H3] + S-adenosyl-L-homocysteine + H(+)</text>
        <dbReference type="Rhea" id="RHEA:60268"/>
        <dbReference type="Rhea" id="RHEA-COMP:15540"/>
        <dbReference type="Rhea" id="RHEA-COMP:15543"/>
        <dbReference type="ChEBI" id="CHEBI:15378"/>
        <dbReference type="ChEBI" id="CHEBI:57856"/>
        <dbReference type="ChEBI" id="CHEBI:59789"/>
        <dbReference type="ChEBI" id="CHEBI:61929"/>
        <dbReference type="ChEBI" id="CHEBI:61976"/>
    </reaction>
</comment>
<keyword evidence="17" id="KW-0694">RNA-binding</keyword>
<dbReference type="InterPro" id="IPR035979">
    <property type="entry name" value="RBD_domain_sf"/>
</dbReference>
<dbReference type="Pfam" id="PF11764">
    <property type="entry name" value="N-SET"/>
    <property type="match status" value="1"/>
</dbReference>
<evidence type="ECO:0000256" key="1">
    <source>
        <dbReference type="ARBA" id="ARBA00004123"/>
    </source>
</evidence>
<dbReference type="InterPro" id="IPR024636">
    <property type="entry name" value="SET_assoc"/>
</dbReference>
<dbReference type="InterPro" id="IPR000504">
    <property type="entry name" value="RRM_dom"/>
</dbReference>
<feature type="compositionally biased region" description="Basic and acidic residues" evidence="19">
    <location>
        <begin position="899"/>
        <end position="913"/>
    </location>
</feature>
<keyword evidence="5 16" id="KW-0158">Chromosome</keyword>
<gene>
    <name evidence="23" type="ORF">EV356DRAFT_453567</name>
</gene>
<dbReference type="InterPro" id="IPR012677">
    <property type="entry name" value="Nucleotide-bd_a/b_plait_sf"/>
</dbReference>
<evidence type="ECO:0000256" key="7">
    <source>
        <dbReference type="ARBA" id="ARBA00022679"/>
    </source>
</evidence>
<dbReference type="SMART" id="SM00508">
    <property type="entry name" value="PostSET"/>
    <property type="match status" value="1"/>
</dbReference>
<dbReference type="Proteomes" id="UP000800092">
    <property type="component" value="Unassembled WGS sequence"/>
</dbReference>
<dbReference type="GO" id="GO:0005694">
    <property type="term" value="C:chromosome"/>
    <property type="evidence" value="ECO:0007669"/>
    <property type="project" value="UniProtKB-SubCell"/>
</dbReference>
<comment type="subcellular location">
    <subcellularLocation>
        <location evidence="2">Chromosome</location>
    </subcellularLocation>
    <subcellularLocation>
        <location evidence="1 16">Nucleus</location>
    </subcellularLocation>
</comment>
<sequence>MSRASAGSFAAFFPNAPSVLEKKRKRSSSEVIKAPSKSPALDNTSRSTVAGGTTLAVAVSEARSIERASAPGHSAREDDEIRSSESGDILNGVGSASSLASTTSSVFSNPYHHHSSHGHGAALGAHALTPLTNTESSPPEKIGSPIQPKLPNGVTHMDQSPPTGVPAEAEILNHAPSTITPADTPPESRRTAQPGMGEARGFKIHFDPETADGLTREQRKKSKVKYRTFVMQEERVPTPDPREAFAGYKDGLYRKDSLVAIKYKFDPVLSIGPGPATQVCVTGFDPLTVTESQIKVFMAQYGDVGEVQIKSNPATGSPLGICLVRYRDSSPMSKIRTTADKAASRAEKEGSGQRIGYLNIRVERDREGRKTKRHMDSIIRRQRAERERHEKHAPPPPPIPSKISEPPPTPSEVSTPPANAPRGPSGRPASSIPPSATPLGPRVAPPTKPEAALVESDLVLNKIKRKPYIFIANCYVPVMGTTIVHLQRRMRAYDVRETRCDKSGYYLIFDDSARGEKEAVRCFEECNMTLLFNYIMNMECHQYGNPDYERSPTPERAIAIKKEKEEKERQRREEEADFEIEKRRRAEDLDPVKGTIEQLKTEIKERLMGDIKTRIAIPFLFDCLDPARHVDKRRKLGISDPNENENTRPPGFIFPTGTETPSTPKSAHGYSGPGRKPLSSYDLNARRIKRPVEPQNAFLDERRKVRAPRPTQNRSLHHRLQDMYRDDEDSDDEQKTSMTGDDSRPLSRVSRTSTPLTIDDDTVDTPATKRRKLAHSNDHSWDQDEADSIEAGYRQALGHLLHKEPEDMSIPELDMVTKLIPASTKLYKSVKTELVFRRRTEKDDVLFNIKRETPSPKEEDQIMPTVEITLDEGNLEEEEQNPAAKTKAKAKPKKKSKKQILEEKEALETEKSTKNLLQGGEEELDAKAQQAEAAEAEIEKIEKLNEVQDEQRAEVAWGLSTGKPRRTVEDNVGVIFDVAGWQNVLQDDEDFQLLKKVLGHEPRSRVGDAHLWAYRQKDLKALNNGGKHGIVHSEPAIQGYYLANPSGCARTEPVKKILESEKSKYLPHRLRVQREREERIAKAKKDPSSEVTSGTKFALSAKTAPATTSRQNRVNNRRLVNDINTQKQTLSLEGGDAMRFNQLKKRKKLVKFDRSAIHNWGLYAEEPITANDMIIEYVGEKVRQRVADLREIRYTKQGIGSSYLFRIDEDTIVDATKKGGIARFINHSCTPNCTAKIIKVDGGKRIVIYALRDIAKHEELTYDYKFEREIGSDDRIPCLCGSVGCKGFLN</sequence>
<dbReference type="GO" id="GO:0140999">
    <property type="term" value="F:histone H3K4 trimethyltransferase activity"/>
    <property type="evidence" value="ECO:0007669"/>
    <property type="project" value="UniProtKB-EC"/>
</dbReference>
<comment type="subunit">
    <text evidence="16">Component of the COMPASS (Set1C) complex.</text>
</comment>
<evidence type="ECO:0000256" key="18">
    <source>
        <dbReference type="SAM" id="Coils"/>
    </source>
</evidence>
<dbReference type="SUPFAM" id="SSF82199">
    <property type="entry name" value="SET domain"/>
    <property type="match status" value="1"/>
</dbReference>
<evidence type="ECO:0000256" key="17">
    <source>
        <dbReference type="PROSITE-ProRule" id="PRU00176"/>
    </source>
</evidence>
<dbReference type="InterPro" id="IPR046341">
    <property type="entry name" value="SET_dom_sf"/>
</dbReference>
<dbReference type="SUPFAM" id="SSF54928">
    <property type="entry name" value="RNA-binding domain, RBD"/>
    <property type="match status" value="1"/>
</dbReference>
<dbReference type="PROSITE" id="PS50102">
    <property type="entry name" value="RRM"/>
    <property type="match status" value="1"/>
</dbReference>
<dbReference type="SMART" id="SM00360">
    <property type="entry name" value="RRM"/>
    <property type="match status" value="1"/>
</dbReference>
<comment type="function">
    <text evidence="16">Catalytic component of the COMPASS (Set1C) complex that specifically mono-, di- and trimethylates histone H3 to form H3K4me1/2/3. COMPASS recognizes ubiquitinated H2B on one face of the nucleosome which stimulates the methylation of H3 on the opposing face.</text>
</comment>
<evidence type="ECO:0000256" key="5">
    <source>
        <dbReference type="ARBA" id="ARBA00022454"/>
    </source>
</evidence>
<comment type="subunit">
    <text evidence="12">Component of the Set1C/COMPASS complex.</text>
</comment>
<dbReference type="InterPro" id="IPR003616">
    <property type="entry name" value="Post-SET_dom"/>
</dbReference>
<dbReference type="SMART" id="SM00317">
    <property type="entry name" value="SET"/>
    <property type="match status" value="1"/>
</dbReference>
<dbReference type="GO" id="GO:0032259">
    <property type="term" value="P:methylation"/>
    <property type="evidence" value="ECO:0007669"/>
    <property type="project" value="UniProtKB-KW"/>
</dbReference>
<evidence type="ECO:0000259" key="22">
    <source>
        <dbReference type="PROSITE" id="PS50868"/>
    </source>
</evidence>
<accession>A0A6A6GXQ9</accession>
<feature type="domain" description="Post-SET" evidence="22">
    <location>
        <begin position="1274"/>
        <end position="1290"/>
    </location>
</feature>
<dbReference type="PROSITE" id="PS51572">
    <property type="entry name" value="SAM_MT43_1"/>
    <property type="match status" value="1"/>
</dbReference>
<dbReference type="InterPro" id="IPR024657">
    <property type="entry name" value="COMPASS_Set1_N-SET"/>
</dbReference>
<dbReference type="InterPro" id="IPR044570">
    <property type="entry name" value="Set1-like"/>
</dbReference>
<feature type="compositionally biased region" description="Acidic residues" evidence="19">
    <location>
        <begin position="871"/>
        <end position="880"/>
    </location>
</feature>
<feature type="compositionally biased region" description="Basic residues" evidence="19">
    <location>
        <begin position="886"/>
        <end position="898"/>
    </location>
</feature>
<feature type="domain" description="SET" evidence="21">
    <location>
        <begin position="1148"/>
        <end position="1265"/>
    </location>
</feature>
<keyword evidence="24" id="KW-1185">Reference proteome</keyword>
<evidence type="ECO:0000256" key="9">
    <source>
        <dbReference type="ARBA" id="ARBA00022853"/>
    </source>
</evidence>
<feature type="coiled-coil region" evidence="18">
    <location>
        <begin position="557"/>
        <end position="584"/>
    </location>
</feature>
<feature type="compositionally biased region" description="Basic and acidic residues" evidence="19">
    <location>
        <begin position="1078"/>
        <end position="1088"/>
    </location>
</feature>
<dbReference type="SMART" id="SM01291">
    <property type="entry name" value="N-SET"/>
    <property type="match status" value="1"/>
</dbReference>
<evidence type="ECO:0000256" key="11">
    <source>
        <dbReference type="ARBA" id="ARBA00044492"/>
    </source>
</evidence>
<dbReference type="PANTHER" id="PTHR45814:SF2">
    <property type="entry name" value="HISTONE-LYSINE N-METHYLTRANSFERASE SETD1"/>
    <property type="match status" value="1"/>
</dbReference>
<dbReference type="PROSITE" id="PS50868">
    <property type="entry name" value="POST_SET"/>
    <property type="match status" value="1"/>
</dbReference>
<feature type="region of interest" description="Disordered" evidence="19">
    <location>
        <begin position="366"/>
        <end position="448"/>
    </location>
</feature>
<evidence type="ECO:0000256" key="16">
    <source>
        <dbReference type="PIRNR" id="PIRNR037104"/>
    </source>
</evidence>
<comment type="catalytic activity">
    <reaction evidence="15">
        <text>N(6),N(6)-dimethyl-L-lysyl(4)-[histone H3] + S-adenosyl-L-methionine = N(6),N(6),N(6)-trimethyl-L-lysyl(4)-[histone H3] + S-adenosyl-L-homocysteine + H(+)</text>
        <dbReference type="Rhea" id="RHEA:60272"/>
        <dbReference type="Rhea" id="RHEA-COMP:15537"/>
        <dbReference type="Rhea" id="RHEA-COMP:15540"/>
        <dbReference type="ChEBI" id="CHEBI:15378"/>
        <dbReference type="ChEBI" id="CHEBI:57856"/>
        <dbReference type="ChEBI" id="CHEBI:59789"/>
        <dbReference type="ChEBI" id="CHEBI:61961"/>
        <dbReference type="ChEBI" id="CHEBI:61976"/>
    </reaction>
</comment>
<feature type="domain" description="RRM" evidence="20">
    <location>
        <begin position="277"/>
        <end position="367"/>
    </location>
</feature>
<evidence type="ECO:0000259" key="20">
    <source>
        <dbReference type="PROSITE" id="PS50102"/>
    </source>
</evidence>
<dbReference type="PANTHER" id="PTHR45814">
    <property type="entry name" value="HISTONE-LYSINE N-METHYLTRANSFERASE SETD1"/>
    <property type="match status" value="1"/>
</dbReference>
<dbReference type="Pfam" id="PF00076">
    <property type="entry name" value="RRM_1"/>
    <property type="match status" value="1"/>
</dbReference>
<evidence type="ECO:0000256" key="8">
    <source>
        <dbReference type="ARBA" id="ARBA00022691"/>
    </source>
</evidence>
<dbReference type="GO" id="GO:0003723">
    <property type="term" value="F:RNA binding"/>
    <property type="evidence" value="ECO:0007669"/>
    <property type="project" value="UniProtKB-UniRule"/>
</dbReference>
<evidence type="ECO:0000313" key="24">
    <source>
        <dbReference type="Proteomes" id="UP000800092"/>
    </source>
</evidence>
<feature type="region of interest" description="Disordered" evidence="19">
    <location>
        <begin position="1078"/>
        <end position="1113"/>
    </location>
</feature>
<feature type="compositionally biased region" description="Pro residues" evidence="19">
    <location>
        <begin position="394"/>
        <end position="410"/>
    </location>
</feature>
<keyword evidence="8 16" id="KW-0949">S-adenosyl-L-methionine</keyword>
<feature type="region of interest" description="Disordered" evidence="19">
    <location>
        <begin position="130"/>
        <end position="222"/>
    </location>
</feature>
<keyword evidence="18" id="KW-0175">Coiled coil</keyword>
<dbReference type="Pfam" id="PF00856">
    <property type="entry name" value="SET"/>
    <property type="match status" value="1"/>
</dbReference>
<protein>
    <recommendedName>
        <fullName evidence="4 16">Histone-lysine N-methyltransferase, H3 lysine-4 specific</fullName>
        <ecNumber evidence="3 16">2.1.1.354</ecNumber>
    </recommendedName>
</protein>
<evidence type="ECO:0000259" key="21">
    <source>
        <dbReference type="PROSITE" id="PS50280"/>
    </source>
</evidence>
<dbReference type="PROSITE" id="PS50280">
    <property type="entry name" value="SET"/>
    <property type="match status" value="1"/>
</dbReference>
<dbReference type="OrthoDB" id="308383at2759"/>
<evidence type="ECO:0000256" key="10">
    <source>
        <dbReference type="ARBA" id="ARBA00023242"/>
    </source>
</evidence>
<keyword evidence="7 16" id="KW-0808">Transferase</keyword>
<feature type="region of interest" description="Disordered" evidence="19">
    <location>
        <begin position="871"/>
        <end position="925"/>
    </location>
</feature>